<gene>
    <name evidence="2" type="ORF">HJC23_012348</name>
</gene>
<name>A0ABD3QCI3_9STRA</name>
<evidence type="ECO:0000313" key="2">
    <source>
        <dbReference type="EMBL" id="KAL3798057.1"/>
    </source>
</evidence>
<organism evidence="2 3">
    <name type="scientific">Cyclotella cryptica</name>
    <dbReference type="NCBI Taxonomy" id="29204"/>
    <lineage>
        <taxon>Eukaryota</taxon>
        <taxon>Sar</taxon>
        <taxon>Stramenopiles</taxon>
        <taxon>Ochrophyta</taxon>
        <taxon>Bacillariophyta</taxon>
        <taxon>Coscinodiscophyceae</taxon>
        <taxon>Thalassiosirophycidae</taxon>
        <taxon>Stephanodiscales</taxon>
        <taxon>Stephanodiscaceae</taxon>
        <taxon>Cyclotella</taxon>
    </lineage>
</organism>
<evidence type="ECO:0000256" key="1">
    <source>
        <dbReference type="SAM" id="MobiDB-lite"/>
    </source>
</evidence>
<comment type="caution">
    <text evidence="2">The sequence shown here is derived from an EMBL/GenBank/DDBJ whole genome shotgun (WGS) entry which is preliminary data.</text>
</comment>
<sequence length="130" mass="14584">MCYWVIPITGAPVADTTVQHITRDDMNDPTIKMMIEEFNTKLTANLNNSNFDNPDIVDFHLTNEISLLDEHICNCSPVDSAYRDTSSTPTDEDTAEHRDRPDDDNIDINVYGKLIGSQILLDNGLKATVK</sequence>
<dbReference type="AlphaFoldDB" id="A0ABD3QCI3"/>
<keyword evidence="3" id="KW-1185">Reference proteome</keyword>
<evidence type="ECO:0000313" key="3">
    <source>
        <dbReference type="Proteomes" id="UP001516023"/>
    </source>
</evidence>
<protein>
    <submittedName>
        <fullName evidence="2">Uncharacterized protein</fullName>
    </submittedName>
</protein>
<reference evidence="2 3" key="1">
    <citation type="journal article" date="2020" name="G3 (Bethesda)">
        <title>Improved Reference Genome for Cyclotella cryptica CCMP332, a Model for Cell Wall Morphogenesis, Salinity Adaptation, and Lipid Production in Diatoms (Bacillariophyta).</title>
        <authorList>
            <person name="Roberts W.R."/>
            <person name="Downey K.M."/>
            <person name="Ruck E.C."/>
            <person name="Traller J.C."/>
            <person name="Alverson A.J."/>
        </authorList>
    </citation>
    <scope>NUCLEOTIDE SEQUENCE [LARGE SCALE GENOMIC DNA]</scope>
    <source>
        <strain evidence="2 3">CCMP332</strain>
    </source>
</reference>
<dbReference type="Proteomes" id="UP001516023">
    <property type="component" value="Unassembled WGS sequence"/>
</dbReference>
<proteinExistence type="predicted"/>
<accession>A0ABD3QCI3</accession>
<dbReference type="EMBL" id="JABMIG020000049">
    <property type="protein sequence ID" value="KAL3798057.1"/>
    <property type="molecule type" value="Genomic_DNA"/>
</dbReference>
<feature type="region of interest" description="Disordered" evidence="1">
    <location>
        <begin position="78"/>
        <end position="104"/>
    </location>
</feature>